<dbReference type="InterPro" id="IPR013783">
    <property type="entry name" value="Ig-like_fold"/>
</dbReference>
<proteinExistence type="predicted"/>
<keyword evidence="5" id="KW-1185">Reference proteome</keyword>
<evidence type="ECO:0000256" key="2">
    <source>
        <dbReference type="SAM" id="SignalP"/>
    </source>
</evidence>
<dbReference type="InterPro" id="IPR050643">
    <property type="entry name" value="Periplasmic_pilus_chap"/>
</dbReference>
<feature type="signal peptide" evidence="2">
    <location>
        <begin position="1"/>
        <end position="27"/>
    </location>
</feature>
<dbReference type="PANTHER" id="PTHR30251:SF4">
    <property type="entry name" value="SLR1668 PROTEIN"/>
    <property type="match status" value="1"/>
</dbReference>
<evidence type="ECO:0000313" key="5">
    <source>
        <dbReference type="Proteomes" id="UP001164712"/>
    </source>
</evidence>
<keyword evidence="2" id="KW-0732">Signal</keyword>
<evidence type="ECO:0000313" key="4">
    <source>
        <dbReference type="EMBL" id="WAT01082.1"/>
    </source>
</evidence>
<dbReference type="Proteomes" id="UP001164712">
    <property type="component" value="Chromosome"/>
</dbReference>
<evidence type="ECO:0000259" key="3">
    <source>
        <dbReference type="Pfam" id="PF00345"/>
    </source>
</evidence>
<feature type="compositionally biased region" description="Basic residues" evidence="1">
    <location>
        <begin position="163"/>
        <end position="172"/>
    </location>
</feature>
<accession>A0ABY7HPY5</accession>
<reference evidence="4" key="1">
    <citation type="submission" date="2022-12" db="EMBL/GenBank/DDBJ databases">
        <title>Complete genome sequence of an Australian strain of Rouxiella badensis DAR84756 and resolution of the R. badensis DSM100043 and R. chamberiensis DSM28324 genomes.</title>
        <authorList>
            <person name="Paul S."/>
            <person name="Anderson P.J."/>
            <person name="Maynard G."/>
            <person name="Dyall-Smith M."/>
            <person name="Kudinha T."/>
        </authorList>
    </citation>
    <scope>NUCLEOTIDE SEQUENCE</scope>
    <source>
        <strain evidence="4">DSM 28324</strain>
    </source>
</reference>
<dbReference type="PANTHER" id="PTHR30251">
    <property type="entry name" value="PILUS ASSEMBLY CHAPERONE"/>
    <property type="match status" value="1"/>
</dbReference>
<dbReference type="SUPFAM" id="SSF49354">
    <property type="entry name" value="PapD-like"/>
    <property type="match status" value="1"/>
</dbReference>
<dbReference type="RefSeq" id="WP_269127986.1">
    <property type="nucleotide sequence ID" value="NZ_CP114058.1"/>
</dbReference>
<feature type="chain" id="PRO_5046408282" evidence="2">
    <location>
        <begin position="28"/>
        <end position="193"/>
    </location>
</feature>
<sequence length="193" mass="21976">MVFSTLRSLARWAAMAAALTASASALAASSVLVWPVYQIIEADQNGSALWLENRGADPVTLQIRVYAWKQDNFNENYADQTNVVISPPFATVAPGDRQLIRLIRNTPAPTHTEQAYRIIIDEVPSSLNQPKETNKPMVGLQLQMRYLAAAVYRWRRIMDRRARRRKTRRRFRHETDSGLEPAKRRRQTLSASA</sequence>
<feature type="domain" description="Pili assembly chaperone N-terminal" evidence="3">
    <location>
        <begin position="39"/>
        <end position="143"/>
    </location>
</feature>
<dbReference type="InterPro" id="IPR008962">
    <property type="entry name" value="PapD-like_sf"/>
</dbReference>
<gene>
    <name evidence="4" type="ORF">O1V66_20390</name>
</gene>
<feature type="region of interest" description="Disordered" evidence="1">
    <location>
        <begin position="163"/>
        <end position="193"/>
    </location>
</feature>
<dbReference type="EMBL" id="CP114058">
    <property type="protein sequence ID" value="WAT01082.1"/>
    <property type="molecule type" value="Genomic_DNA"/>
</dbReference>
<name>A0ABY7HPY5_9GAMM</name>
<dbReference type="InterPro" id="IPR016147">
    <property type="entry name" value="Pili_assmbl_chaperone_N"/>
</dbReference>
<dbReference type="Pfam" id="PF00345">
    <property type="entry name" value="PapD_N"/>
    <property type="match status" value="1"/>
</dbReference>
<dbReference type="Gene3D" id="2.60.40.10">
    <property type="entry name" value="Immunoglobulins"/>
    <property type="match status" value="1"/>
</dbReference>
<organism evidence="4 5">
    <name type="scientific">Rouxiella chamberiensis</name>
    <dbReference type="NCBI Taxonomy" id="1513468"/>
    <lineage>
        <taxon>Bacteria</taxon>
        <taxon>Pseudomonadati</taxon>
        <taxon>Pseudomonadota</taxon>
        <taxon>Gammaproteobacteria</taxon>
        <taxon>Enterobacterales</taxon>
        <taxon>Yersiniaceae</taxon>
        <taxon>Rouxiella</taxon>
    </lineage>
</organism>
<evidence type="ECO:0000256" key="1">
    <source>
        <dbReference type="SAM" id="MobiDB-lite"/>
    </source>
</evidence>
<protein>
    <submittedName>
        <fullName evidence="4">Fimbria/pilus periplasmic chaperone</fullName>
    </submittedName>
</protein>